<dbReference type="EMBL" id="VSSQ01076595">
    <property type="protein sequence ID" value="MPN26900.1"/>
    <property type="molecule type" value="Genomic_DNA"/>
</dbReference>
<dbReference type="AlphaFoldDB" id="A0A645GL74"/>
<proteinExistence type="predicted"/>
<gene>
    <name evidence="1" type="ORF">SDC9_174326</name>
</gene>
<organism evidence="1">
    <name type="scientific">bioreactor metagenome</name>
    <dbReference type="NCBI Taxonomy" id="1076179"/>
    <lineage>
        <taxon>unclassified sequences</taxon>
        <taxon>metagenomes</taxon>
        <taxon>ecological metagenomes</taxon>
    </lineage>
</organism>
<sequence length="112" mass="12854">MLHFDYVADGVNIGIGRAQVIVNDDAAARVHLKARTFSELAIGPYAYGEDNEFGRYRFAALERNVHGAARILKRRHTVAKIKIHAVFGDILMQHLRHLKIKRRHNLVEHFDD</sequence>
<evidence type="ECO:0000313" key="1">
    <source>
        <dbReference type="EMBL" id="MPN26900.1"/>
    </source>
</evidence>
<comment type="caution">
    <text evidence="1">The sequence shown here is derived from an EMBL/GenBank/DDBJ whole genome shotgun (WGS) entry which is preliminary data.</text>
</comment>
<accession>A0A645GL74</accession>
<reference evidence="1" key="1">
    <citation type="submission" date="2019-08" db="EMBL/GenBank/DDBJ databases">
        <authorList>
            <person name="Kucharzyk K."/>
            <person name="Murdoch R.W."/>
            <person name="Higgins S."/>
            <person name="Loffler F."/>
        </authorList>
    </citation>
    <scope>NUCLEOTIDE SEQUENCE</scope>
</reference>
<name>A0A645GL74_9ZZZZ</name>
<protein>
    <submittedName>
        <fullName evidence="1">Uncharacterized protein</fullName>
    </submittedName>
</protein>